<dbReference type="HOGENOM" id="CLU_3100321_0_0_6"/>
<evidence type="ECO:0000313" key="2">
    <source>
        <dbReference type="EMBL" id="CEK10047.1"/>
    </source>
</evidence>
<accession>A0A0A8USJ9</accession>
<dbReference type="RefSeq" id="WP_115678668.1">
    <property type="nucleotide sequence ID" value="NZ_LN681225.1"/>
</dbReference>
<dbReference type="NCBIfam" id="TIGR01847">
    <property type="entry name" value="bacteriocin_sig"/>
    <property type="match status" value="1"/>
</dbReference>
<evidence type="ECO:0000256" key="1">
    <source>
        <dbReference type="SAM" id="MobiDB-lite"/>
    </source>
</evidence>
<dbReference type="STRING" id="449.LHA_0984"/>
<evidence type="ECO:0000313" key="3">
    <source>
        <dbReference type="Proteomes" id="UP000032803"/>
    </source>
</evidence>
<dbReference type="KEGG" id="lha:LHA_0984"/>
<reference evidence="3" key="1">
    <citation type="submission" date="2014-09" db="EMBL/GenBank/DDBJ databases">
        <authorList>
            <person name="Gomez-Valero L."/>
        </authorList>
    </citation>
    <scope>NUCLEOTIDE SEQUENCE [LARGE SCALE GENOMIC DNA]</scope>
    <source>
        <strain evidence="3">ATCC35250</strain>
    </source>
</reference>
<dbReference type="Proteomes" id="UP000032803">
    <property type="component" value="Chromosome I"/>
</dbReference>
<dbReference type="AlphaFoldDB" id="A0A0A8USJ9"/>
<name>A0A0A8USJ9_LEGHA</name>
<feature type="region of interest" description="Disordered" evidence="1">
    <location>
        <begin position="1"/>
        <end position="27"/>
    </location>
</feature>
<dbReference type="PATRIC" id="fig|449.7.peg.3065"/>
<dbReference type="EMBL" id="LN681225">
    <property type="protein sequence ID" value="CEK10047.1"/>
    <property type="molecule type" value="Genomic_DNA"/>
</dbReference>
<proteinExistence type="predicted"/>
<protein>
    <submittedName>
        <fullName evidence="2">Uncharacterized protein</fullName>
    </submittedName>
</protein>
<sequence length="51" mass="5831">MKKSIKFPQKNPKKISNDKLNNVSGGRTGEYMDEIIRKQNETGITPPKKEI</sequence>
<gene>
    <name evidence="2" type="ORF">LHA_0984</name>
</gene>
<dbReference type="InterPro" id="IPR010133">
    <property type="entry name" value="Bacteriocin_signal_seq"/>
</dbReference>
<organism evidence="2 3">
    <name type="scientific">Legionella hackeliae</name>
    <dbReference type="NCBI Taxonomy" id="449"/>
    <lineage>
        <taxon>Bacteria</taxon>
        <taxon>Pseudomonadati</taxon>
        <taxon>Pseudomonadota</taxon>
        <taxon>Gammaproteobacteria</taxon>
        <taxon>Legionellales</taxon>
        <taxon>Legionellaceae</taxon>
        <taxon>Legionella</taxon>
    </lineage>
</organism>
<keyword evidence="3" id="KW-1185">Reference proteome</keyword>